<dbReference type="HOGENOM" id="CLU_155203_0_0_11"/>
<evidence type="ECO:0000313" key="2">
    <source>
        <dbReference type="Proteomes" id="UP000030300"/>
    </source>
</evidence>
<reference evidence="1 2" key="1">
    <citation type="journal article" date="2015" name="Genome Announc.">
        <title>Complete Genome Sequence of Steroid-Transforming Nocardioides simplex VKM Ac-2033D.</title>
        <authorList>
            <person name="Shtratnikova V.Y."/>
            <person name="Schelkunov M.I."/>
            <person name="Pekov Y.A."/>
            <person name="Fokina V.V."/>
            <person name="Logacheva M.D."/>
            <person name="Sokolov S.L."/>
            <person name="Bragin E.Y."/>
            <person name="Ashapkin V.V."/>
            <person name="Donova M.V."/>
        </authorList>
    </citation>
    <scope>NUCLEOTIDE SEQUENCE [LARGE SCALE GENOMIC DNA]</scope>
    <source>
        <strain evidence="1 2">VKM Ac-2033D</strain>
    </source>
</reference>
<dbReference type="AlphaFoldDB" id="A0A0A1DI12"/>
<name>A0A0A1DI12_NOCSI</name>
<dbReference type="GeneID" id="96608311"/>
<dbReference type="RefSeq" id="WP_038677066.1">
    <property type="nucleotide sequence ID" value="NZ_BJMC01000003.1"/>
</dbReference>
<dbReference type="eggNOG" id="ENOG5032SFH">
    <property type="taxonomic scope" value="Bacteria"/>
</dbReference>
<evidence type="ECO:0000313" key="1">
    <source>
        <dbReference type="EMBL" id="AIY16277.1"/>
    </source>
</evidence>
<keyword evidence="2" id="KW-1185">Reference proteome</keyword>
<dbReference type="STRING" id="2045.KR76_05000"/>
<proteinExistence type="predicted"/>
<gene>
    <name evidence="1" type="ORF">KR76_05000</name>
</gene>
<dbReference type="Proteomes" id="UP000030300">
    <property type="component" value="Chromosome"/>
</dbReference>
<sequence length="136" mass="14404">MSTTPSPLTTSGAVEIAASALSGWVYTLAIADKERARRLGIVSTPRVRQWHLDLAALGTATVALGAALPDAPAPLRRTLAAGSWTNAMLFLPLAFRPGLADDRRYRVAVAGSFVTTSVGFVGFAATALRRRRAARR</sequence>
<accession>A0A0A1DI12</accession>
<dbReference type="KEGG" id="psim:KR76_05000"/>
<organism evidence="1 2">
    <name type="scientific">Nocardioides simplex</name>
    <name type="common">Arthrobacter simplex</name>
    <dbReference type="NCBI Taxonomy" id="2045"/>
    <lineage>
        <taxon>Bacteria</taxon>
        <taxon>Bacillati</taxon>
        <taxon>Actinomycetota</taxon>
        <taxon>Actinomycetes</taxon>
        <taxon>Propionibacteriales</taxon>
        <taxon>Nocardioidaceae</taxon>
        <taxon>Pimelobacter</taxon>
    </lineage>
</organism>
<protein>
    <submittedName>
        <fullName evidence="1">Uncharacterized protein</fullName>
    </submittedName>
</protein>
<dbReference type="OrthoDB" id="3684380at2"/>
<dbReference type="EMBL" id="CP009896">
    <property type="protein sequence ID" value="AIY16277.1"/>
    <property type="molecule type" value="Genomic_DNA"/>
</dbReference>